<dbReference type="Proteomes" id="UP000019241">
    <property type="component" value="Unassembled WGS sequence"/>
</dbReference>
<evidence type="ECO:0000313" key="4">
    <source>
        <dbReference type="Proteomes" id="UP000019241"/>
    </source>
</evidence>
<dbReference type="InterPro" id="IPR011010">
    <property type="entry name" value="DNA_brk_join_enz"/>
</dbReference>
<comment type="caution">
    <text evidence="3">The sequence shown here is derived from an EMBL/GenBank/DDBJ whole genome shotgun (WGS) entry which is preliminary data.</text>
</comment>
<dbReference type="GO" id="GO:0006310">
    <property type="term" value="P:DNA recombination"/>
    <property type="evidence" value="ECO:0007669"/>
    <property type="project" value="UniProtKB-KW"/>
</dbReference>
<dbReference type="AlphaFoldDB" id="W7DGX6"/>
<proteinExistence type="predicted"/>
<dbReference type="SUPFAM" id="SSF56349">
    <property type="entry name" value="DNA breaking-rejoining enzymes"/>
    <property type="match status" value="1"/>
</dbReference>
<keyword evidence="1" id="KW-0233">DNA recombination</keyword>
<accession>W7DGX6</accession>
<evidence type="ECO:0000256" key="1">
    <source>
        <dbReference type="ARBA" id="ARBA00023172"/>
    </source>
</evidence>
<name>W7DGX6_9LIST</name>
<gene>
    <name evidence="3" type="ORF">MCOL2_17182</name>
</gene>
<protein>
    <submittedName>
        <fullName evidence="3">Phage integrase</fullName>
    </submittedName>
</protein>
<sequence length="106" mass="12496">MNSMNFYHLSKMTNILGKSFFLTLYFTGMRLGEILALNWGDLNTFSSEINITKTFSMHKGQPLITTPKTKYSHRRVSINQALLNELNNWKIKQKFFFRIILIRTTE</sequence>
<dbReference type="InterPro" id="IPR002104">
    <property type="entry name" value="Integrase_catalytic"/>
</dbReference>
<feature type="domain" description="Tyr recombinase" evidence="2">
    <location>
        <begin position="1"/>
        <end position="106"/>
    </location>
</feature>
<dbReference type="InterPro" id="IPR013762">
    <property type="entry name" value="Integrase-like_cat_sf"/>
</dbReference>
<reference evidence="3 4" key="1">
    <citation type="submission" date="2012-12" db="EMBL/GenBank/DDBJ databases">
        <title>Novel taxa of Listeriaceae from agricultural environments in the United States.</title>
        <authorList>
            <person name="den Bakker H.C."/>
            <person name="Allred A."/>
            <person name="Warchocki S."/>
            <person name="Wright E.M."/>
            <person name="Burrell A."/>
            <person name="Nightingale K.K."/>
            <person name="Kephart D."/>
            <person name="Wiedmann M."/>
        </authorList>
    </citation>
    <scope>NUCLEOTIDE SEQUENCE [LARGE SCALE GENOMIC DNA]</scope>
    <source>
        <strain evidence="3 4">FSL S10-1203</strain>
    </source>
</reference>
<dbReference type="EMBL" id="AODM01000058">
    <property type="protein sequence ID" value="EUJ48700.1"/>
    <property type="molecule type" value="Genomic_DNA"/>
</dbReference>
<dbReference type="Pfam" id="PF00589">
    <property type="entry name" value="Phage_integrase"/>
    <property type="match status" value="1"/>
</dbReference>
<dbReference type="PROSITE" id="PS51898">
    <property type="entry name" value="TYR_RECOMBINASE"/>
    <property type="match status" value="1"/>
</dbReference>
<dbReference type="GO" id="GO:0015074">
    <property type="term" value="P:DNA integration"/>
    <property type="evidence" value="ECO:0007669"/>
    <property type="project" value="InterPro"/>
</dbReference>
<dbReference type="Gene3D" id="1.10.443.10">
    <property type="entry name" value="Intergrase catalytic core"/>
    <property type="match status" value="1"/>
</dbReference>
<organism evidence="3 4">
    <name type="scientific">Listeria fleischmannii FSL S10-1203</name>
    <dbReference type="NCBI Taxonomy" id="1265822"/>
    <lineage>
        <taxon>Bacteria</taxon>
        <taxon>Bacillati</taxon>
        <taxon>Bacillota</taxon>
        <taxon>Bacilli</taxon>
        <taxon>Bacillales</taxon>
        <taxon>Listeriaceae</taxon>
        <taxon>Listeria</taxon>
    </lineage>
</organism>
<dbReference type="GO" id="GO:0003677">
    <property type="term" value="F:DNA binding"/>
    <property type="evidence" value="ECO:0007669"/>
    <property type="project" value="InterPro"/>
</dbReference>
<evidence type="ECO:0000259" key="2">
    <source>
        <dbReference type="PROSITE" id="PS51898"/>
    </source>
</evidence>
<evidence type="ECO:0000313" key="3">
    <source>
        <dbReference type="EMBL" id="EUJ48700.1"/>
    </source>
</evidence>